<accession>A0ABD2ZB07</accession>
<evidence type="ECO:0000256" key="1">
    <source>
        <dbReference type="ARBA" id="ARBA00004127"/>
    </source>
</evidence>
<evidence type="ECO:0000256" key="7">
    <source>
        <dbReference type="ARBA" id="ARBA00022989"/>
    </source>
</evidence>
<keyword evidence="4 9" id="KW-0762">Sugar transport</keyword>
<feature type="transmembrane region" description="Helical" evidence="9">
    <location>
        <begin position="185"/>
        <end position="208"/>
    </location>
</feature>
<feature type="transmembrane region" description="Helical" evidence="9">
    <location>
        <begin position="159"/>
        <end position="179"/>
    </location>
</feature>
<dbReference type="FunFam" id="1.20.1280.290:FF:000001">
    <property type="entry name" value="Bidirectional sugar transporter SWEET"/>
    <property type="match status" value="1"/>
</dbReference>
<dbReference type="GO" id="GO:0051260">
    <property type="term" value="P:protein homooligomerization"/>
    <property type="evidence" value="ECO:0007669"/>
    <property type="project" value="UniProtKB-ARBA"/>
</dbReference>
<dbReference type="InterPro" id="IPR004316">
    <property type="entry name" value="SWEET_rpt"/>
</dbReference>
<dbReference type="Pfam" id="PF03083">
    <property type="entry name" value="MtN3_slv"/>
    <property type="match status" value="2"/>
</dbReference>
<feature type="transmembrane region" description="Helical" evidence="9">
    <location>
        <begin position="100"/>
        <end position="120"/>
    </location>
</feature>
<protein>
    <recommendedName>
        <fullName evidence="9">Bidirectional sugar transporter SWEET</fullName>
    </recommendedName>
</protein>
<dbReference type="PANTHER" id="PTHR10791">
    <property type="entry name" value="RAG1-ACTIVATING PROTEIN 1"/>
    <property type="match status" value="1"/>
</dbReference>
<feature type="transmembrane region" description="Helical" evidence="9">
    <location>
        <begin position="126"/>
        <end position="147"/>
    </location>
</feature>
<keyword evidence="11" id="KW-1185">Reference proteome</keyword>
<evidence type="ECO:0000256" key="9">
    <source>
        <dbReference type="RuleBase" id="RU910715"/>
    </source>
</evidence>
<evidence type="ECO:0000256" key="5">
    <source>
        <dbReference type="ARBA" id="ARBA00022692"/>
    </source>
</evidence>
<feature type="transmembrane region" description="Helical" evidence="9">
    <location>
        <begin position="42"/>
        <end position="60"/>
    </location>
</feature>
<sequence length="291" mass="31808">MASLSVILGIIGNVISILMFLSPLKTFKRIVKKKSTENYKGLPYITTLLSTSLWSFYGILKPGGLLVLTVNGTGAILHFIYVALFLMYAPKDIKIKSLKLVAIVDVGFFGVVIAVTLLALHGSVRLTLVGLVCAGLTIGMYASPLAVMRTVIKMKSVEYMPFFLSFFQFLNGGVWAAYAMLVKDIYIGVPNGVGFVLGSAQLLLYIIYKNKSPSKAPEEMDEEGSAHLVKGVIQMQDFENNDIKNRNLSKGNSLPKPSVDRQYNQKITKTISLNPDAVGFSIGKDLELGIK</sequence>
<dbReference type="GO" id="GO:0012505">
    <property type="term" value="C:endomembrane system"/>
    <property type="evidence" value="ECO:0007669"/>
    <property type="project" value="UniProtKB-SubCell"/>
</dbReference>
<dbReference type="AlphaFoldDB" id="A0ABD2ZB07"/>
<comment type="subcellular location">
    <subcellularLocation>
        <location evidence="9">Cell membrane</location>
        <topology evidence="9">Multi-pass membrane protein</topology>
    </subcellularLocation>
    <subcellularLocation>
        <location evidence="1">Endomembrane system</location>
        <topology evidence="1">Multi-pass membrane protein</topology>
    </subcellularLocation>
</comment>
<keyword evidence="6" id="KW-0677">Repeat</keyword>
<dbReference type="FunFam" id="1.20.1280.290:FF:000002">
    <property type="entry name" value="Bidirectional sugar transporter SWEET"/>
    <property type="match status" value="1"/>
</dbReference>
<dbReference type="Gene3D" id="1.20.1280.290">
    <property type="match status" value="2"/>
</dbReference>
<dbReference type="EMBL" id="JBJUIK010000010">
    <property type="protein sequence ID" value="KAL3516011.1"/>
    <property type="molecule type" value="Genomic_DNA"/>
</dbReference>
<feature type="transmembrane region" description="Helical" evidence="9">
    <location>
        <begin position="66"/>
        <end position="88"/>
    </location>
</feature>
<organism evidence="10 11">
    <name type="scientific">Cinchona calisaya</name>
    <dbReference type="NCBI Taxonomy" id="153742"/>
    <lineage>
        <taxon>Eukaryota</taxon>
        <taxon>Viridiplantae</taxon>
        <taxon>Streptophyta</taxon>
        <taxon>Embryophyta</taxon>
        <taxon>Tracheophyta</taxon>
        <taxon>Spermatophyta</taxon>
        <taxon>Magnoliopsida</taxon>
        <taxon>eudicotyledons</taxon>
        <taxon>Gunneridae</taxon>
        <taxon>Pentapetalae</taxon>
        <taxon>asterids</taxon>
        <taxon>lamiids</taxon>
        <taxon>Gentianales</taxon>
        <taxon>Rubiaceae</taxon>
        <taxon>Cinchonoideae</taxon>
        <taxon>Cinchoneae</taxon>
        <taxon>Cinchona</taxon>
    </lineage>
</organism>
<keyword evidence="7 9" id="KW-1133">Transmembrane helix</keyword>
<evidence type="ECO:0000256" key="3">
    <source>
        <dbReference type="ARBA" id="ARBA00022448"/>
    </source>
</evidence>
<evidence type="ECO:0000256" key="4">
    <source>
        <dbReference type="ARBA" id="ARBA00022597"/>
    </source>
</evidence>
<gene>
    <name evidence="10" type="ORF">ACH5RR_022913</name>
</gene>
<keyword evidence="8 9" id="KW-0472">Membrane</keyword>
<comment type="caution">
    <text evidence="10">The sequence shown here is derived from an EMBL/GenBank/DDBJ whole genome shotgun (WGS) entry which is preliminary data.</text>
</comment>
<dbReference type="PANTHER" id="PTHR10791:SF142">
    <property type="entry name" value="BIDIRECTIONAL SUGAR TRANSPORTER SWEET16"/>
    <property type="match status" value="1"/>
</dbReference>
<dbReference type="Proteomes" id="UP001630127">
    <property type="component" value="Unassembled WGS sequence"/>
</dbReference>
<proteinExistence type="inferred from homology"/>
<evidence type="ECO:0000256" key="2">
    <source>
        <dbReference type="ARBA" id="ARBA00007809"/>
    </source>
</evidence>
<evidence type="ECO:0000313" key="10">
    <source>
        <dbReference type="EMBL" id="KAL3516011.1"/>
    </source>
</evidence>
<evidence type="ECO:0000313" key="11">
    <source>
        <dbReference type="Proteomes" id="UP001630127"/>
    </source>
</evidence>
<evidence type="ECO:0000256" key="8">
    <source>
        <dbReference type="ARBA" id="ARBA00023136"/>
    </source>
</evidence>
<evidence type="ECO:0000256" key="6">
    <source>
        <dbReference type="ARBA" id="ARBA00022737"/>
    </source>
</evidence>
<keyword evidence="5 9" id="KW-0812">Transmembrane</keyword>
<keyword evidence="3 9" id="KW-0813">Transport</keyword>
<dbReference type="InterPro" id="IPR047664">
    <property type="entry name" value="SWEET"/>
</dbReference>
<comment type="similarity">
    <text evidence="2 9">Belongs to the SWEET sugar transporter family.</text>
</comment>
<reference evidence="10 11" key="1">
    <citation type="submission" date="2024-11" db="EMBL/GenBank/DDBJ databases">
        <title>A near-complete genome assembly of Cinchona calisaya.</title>
        <authorList>
            <person name="Lian D.C."/>
            <person name="Zhao X.W."/>
            <person name="Wei L."/>
        </authorList>
    </citation>
    <scope>NUCLEOTIDE SEQUENCE [LARGE SCALE GENOMIC DNA]</scope>
    <source>
        <tissue evidence="10">Nenye</tissue>
    </source>
</reference>
<feature type="transmembrane region" description="Helical" evidence="9">
    <location>
        <begin position="6"/>
        <end position="22"/>
    </location>
</feature>
<comment type="function">
    <text evidence="9">Mediates both low-affinity uptake and efflux of sugar across the membrane.</text>
</comment>
<name>A0ABD2ZB07_9GENT</name>
<dbReference type="GO" id="GO:0005886">
    <property type="term" value="C:plasma membrane"/>
    <property type="evidence" value="ECO:0007669"/>
    <property type="project" value="UniProtKB-SubCell"/>
</dbReference>